<keyword evidence="21" id="KW-1185">Reference proteome</keyword>
<dbReference type="InterPro" id="IPR053973">
    <property type="entry name" value="ERMP1-like_C"/>
</dbReference>
<evidence type="ECO:0000313" key="21">
    <source>
        <dbReference type="Proteomes" id="UP000030764"/>
    </source>
</evidence>
<name>A0A085N0J6_9BILA</name>
<evidence type="ECO:0000256" key="12">
    <source>
        <dbReference type="ARBA" id="ARBA00023136"/>
    </source>
</evidence>
<keyword evidence="12 16" id="KW-0472">Membrane</keyword>
<feature type="region of interest" description="Disordered" evidence="15">
    <location>
        <begin position="1"/>
        <end position="35"/>
    </location>
</feature>
<keyword evidence="7" id="KW-0378">Hydrolase</keyword>
<evidence type="ECO:0000256" key="9">
    <source>
        <dbReference type="ARBA" id="ARBA00022833"/>
    </source>
</evidence>
<evidence type="ECO:0000256" key="2">
    <source>
        <dbReference type="ARBA" id="ARBA00004477"/>
    </source>
</evidence>
<feature type="compositionally biased region" description="Basic and acidic residues" evidence="15">
    <location>
        <begin position="1"/>
        <end position="28"/>
    </location>
</feature>
<accession>A0A085N0J6</accession>
<keyword evidence="13" id="KW-0325">Glycoprotein</keyword>
<dbReference type="GO" id="GO:0008235">
    <property type="term" value="F:metalloexopeptidase activity"/>
    <property type="evidence" value="ECO:0007669"/>
    <property type="project" value="InterPro"/>
</dbReference>
<dbReference type="InterPro" id="IPR007484">
    <property type="entry name" value="Peptidase_M28"/>
</dbReference>
<dbReference type="Proteomes" id="UP000030764">
    <property type="component" value="Unassembled WGS sequence"/>
</dbReference>
<evidence type="ECO:0000313" key="20">
    <source>
        <dbReference type="EMBL" id="KFD62992.1"/>
    </source>
</evidence>
<evidence type="ECO:0000259" key="17">
    <source>
        <dbReference type="Pfam" id="PF04389"/>
    </source>
</evidence>
<feature type="transmembrane region" description="Helical" evidence="16">
    <location>
        <begin position="614"/>
        <end position="637"/>
    </location>
</feature>
<sequence>MPKELSGTEHREESQTSSRKRSDLSADKRGKRSLPRHESYVRTRQWYLYIASGIAALVIPYLIGTRTPVSLSASEAGVNKFSGERAFADLRQLVRYGSRPTGSYECEVLAYQAILNRAENIKRDANEIHYIEVEVQRPSGCTKHKLFHDFYYCYQNVSNILVRFGSSNTSKKSILFACNYDTWPNSGGATDNAVSCAIMLELMLVLSHREVQLPYDLIFLFSGAQHVILQGAHGFITAHPWRKYVSMYIALRGAGAGSEELIYATSERSKWLTELYKASVPYLHVKSLIHAIRGSWIFAKEMDYRIFDGFPVEQGMEISAMPNEYLLRSECDAAPLLRHEPIQRTGENILAFLEKIFWGECLDQRCVAAKASSQQLDILGVLTISFYGSSADLFYFIVLLLTPAVISIGIVDDSTQSESGFFILTHCKCSSNQFTDAVKVQSISLAVVFMSTIASFVILREYDMHNYWFGWHYSLVVFYVGPAVLLGLGVHIVRWYYYCDRKTLAERMSNEQAAFTAAVLIFWFIVMIMTSLRLHCTYGMAFPLLILMLRNPILWLTKILRFSCYDEPTPRTLLRCHATVCCVALLIIYDVVVDVAMAVIPTANHLKPTVKAEVILAALTLCISCPFVLLMSAMVYLSARMKWWAYLGTVWIFTFVTALLSSASAPYKQSLTNPRLNLFFVQHYSVSNCSGNFDSCSEQSFVWLLPMGVRGAADMPKWHWLESGKVTPCIEKDSYCSLPYFFPHKSLHLPNSTVLVRVQEEPFFPKNNRLFVELKEIAVEPEVVEYSLYMRGTDHMTVHLTPLFPWEVFNWTIDVPVQRRNETLFVSLVCIYSPCSWNFTIALKCEQCATRDVKRPTIKVQVVSHHVHGQWKYSTLLAHIVGNVISNRLKSDLVFSDGWKSRIVVNAWSSEMKLLYL</sequence>
<evidence type="ECO:0000256" key="3">
    <source>
        <dbReference type="ARBA" id="ARBA00010918"/>
    </source>
</evidence>
<evidence type="ECO:0000313" key="19">
    <source>
        <dbReference type="EMBL" id="KFD55564.1"/>
    </source>
</evidence>
<keyword evidence="6" id="KW-0479">Metal-binding</keyword>
<protein>
    <recommendedName>
        <fullName evidence="14">FXNA-like protease</fullName>
    </recommendedName>
</protein>
<comment type="similarity">
    <text evidence="3">Belongs to the peptidase M28 family.</text>
</comment>
<feature type="transmembrane region" description="Helical" evidence="16">
    <location>
        <begin position="644"/>
        <end position="667"/>
    </location>
</feature>
<keyword evidence="5 16" id="KW-0812">Transmembrane</keyword>
<dbReference type="FunFam" id="3.40.630.10:FF:000008">
    <property type="entry name" value="Endoplasmic reticulum metallopeptidase 1"/>
    <property type="match status" value="1"/>
</dbReference>
<organism evidence="20">
    <name type="scientific">Trichuris suis</name>
    <name type="common">pig whipworm</name>
    <dbReference type="NCBI Taxonomy" id="68888"/>
    <lineage>
        <taxon>Eukaryota</taxon>
        <taxon>Metazoa</taxon>
        <taxon>Ecdysozoa</taxon>
        <taxon>Nematoda</taxon>
        <taxon>Enoplea</taxon>
        <taxon>Dorylaimia</taxon>
        <taxon>Trichinellida</taxon>
        <taxon>Trichuridae</taxon>
        <taxon>Trichuris</taxon>
    </lineage>
</organism>
<feature type="transmembrane region" description="Helical" evidence="16">
    <location>
        <begin position="578"/>
        <end position="602"/>
    </location>
</feature>
<evidence type="ECO:0000256" key="15">
    <source>
        <dbReference type="SAM" id="MobiDB-lite"/>
    </source>
</evidence>
<keyword evidence="10 16" id="KW-1133">Transmembrane helix</keyword>
<evidence type="ECO:0000256" key="7">
    <source>
        <dbReference type="ARBA" id="ARBA00022801"/>
    </source>
</evidence>
<proteinExistence type="inferred from homology"/>
<dbReference type="Pfam" id="PF04389">
    <property type="entry name" value="Peptidase_M28"/>
    <property type="match status" value="1"/>
</dbReference>
<dbReference type="PANTHER" id="PTHR12147">
    <property type="entry name" value="METALLOPEPTIDASE M28 FAMILY MEMBER"/>
    <property type="match status" value="1"/>
</dbReference>
<evidence type="ECO:0000256" key="4">
    <source>
        <dbReference type="ARBA" id="ARBA00022670"/>
    </source>
</evidence>
<comment type="subcellular location">
    <subcellularLocation>
        <location evidence="2">Endoplasmic reticulum membrane</location>
        <topology evidence="2">Multi-pass membrane protein</topology>
    </subcellularLocation>
</comment>
<evidence type="ECO:0000256" key="14">
    <source>
        <dbReference type="ARBA" id="ARBA00078796"/>
    </source>
</evidence>
<evidence type="ECO:0000256" key="11">
    <source>
        <dbReference type="ARBA" id="ARBA00023049"/>
    </source>
</evidence>
<dbReference type="PANTHER" id="PTHR12147:SF22">
    <property type="entry name" value="ENDOPLASMIC RETICULUM METALLOPEPTIDASE 1"/>
    <property type="match status" value="1"/>
</dbReference>
<feature type="transmembrane region" description="Helical" evidence="16">
    <location>
        <begin position="440"/>
        <end position="459"/>
    </location>
</feature>
<evidence type="ECO:0000256" key="8">
    <source>
        <dbReference type="ARBA" id="ARBA00022824"/>
    </source>
</evidence>
<keyword evidence="8" id="KW-0256">Endoplasmic reticulum</keyword>
<feature type="transmembrane region" description="Helical" evidence="16">
    <location>
        <begin position="538"/>
        <end position="557"/>
    </location>
</feature>
<dbReference type="SUPFAM" id="SSF53187">
    <property type="entry name" value="Zn-dependent exopeptidases"/>
    <property type="match status" value="1"/>
</dbReference>
<evidence type="ECO:0000259" key="18">
    <source>
        <dbReference type="Pfam" id="PF22248"/>
    </source>
</evidence>
<evidence type="ECO:0000256" key="13">
    <source>
        <dbReference type="ARBA" id="ARBA00023180"/>
    </source>
</evidence>
<keyword evidence="11" id="KW-0482">Metalloprotease</keyword>
<evidence type="ECO:0000256" key="6">
    <source>
        <dbReference type="ARBA" id="ARBA00022723"/>
    </source>
</evidence>
<feature type="domain" description="Peptidase M28" evidence="17">
    <location>
        <begin position="159"/>
        <end position="352"/>
    </location>
</feature>
<keyword evidence="4" id="KW-0645">Protease</keyword>
<evidence type="ECO:0000256" key="1">
    <source>
        <dbReference type="ARBA" id="ARBA00001947"/>
    </source>
</evidence>
<evidence type="ECO:0000256" key="5">
    <source>
        <dbReference type="ARBA" id="ARBA00022692"/>
    </source>
</evidence>
<feature type="transmembrane region" description="Helical" evidence="16">
    <location>
        <begin position="46"/>
        <end position="63"/>
    </location>
</feature>
<dbReference type="GO" id="GO:0006508">
    <property type="term" value="P:proteolysis"/>
    <property type="evidence" value="ECO:0007669"/>
    <property type="project" value="UniProtKB-KW"/>
</dbReference>
<feature type="transmembrane region" description="Helical" evidence="16">
    <location>
        <begin position="471"/>
        <end position="493"/>
    </location>
</feature>
<feature type="transmembrane region" description="Helical" evidence="16">
    <location>
        <begin position="393"/>
        <end position="411"/>
    </location>
</feature>
<reference evidence="20 21" key="1">
    <citation type="journal article" date="2014" name="Nat. Genet.">
        <title>Genome and transcriptome of the porcine whipworm Trichuris suis.</title>
        <authorList>
            <person name="Jex A.R."/>
            <person name="Nejsum P."/>
            <person name="Schwarz E.M."/>
            <person name="Hu L."/>
            <person name="Young N.D."/>
            <person name="Hall R.S."/>
            <person name="Korhonen P.K."/>
            <person name="Liao S."/>
            <person name="Thamsborg S."/>
            <person name="Xia J."/>
            <person name="Xu P."/>
            <person name="Wang S."/>
            <person name="Scheerlinck J.P."/>
            <person name="Hofmann A."/>
            <person name="Sternberg P.W."/>
            <person name="Wang J."/>
            <person name="Gasser R.B."/>
        </authorList>
    </citation>
    <scope>NUCLEOTIDE SEQUENCE [LARGE SCALE GENOMIC DNA]</scope>
    <source>
        <strain evidence="20">DCEP-RM93F</strain>
        <strain evidence="19">DCEP-RM93M</strain>
    </source>
</reference>
<dbReference type="Pfam" id="PF22248">
    <property type="entry name" value="ERMP1_C"/>
    <property type="match status" value="1"/>
</dbReference>
<dbReference type="EMBL" id="KL363199">
    <property type="protein sequence ID" value="KFD55564.1"/>
    <property type="molecule type" value="Genomic_DNA"/>
</dbReference>
<dbReference type="EMBL" id="KL367583">
    <property type="protein sequence ID" value="KFD62992.1"/>
    <property type="molecule type" value="Genomic_DNA"/>
</dbReference>
<dbReference type="InterPro" id="IPR045175">
    <property type="entry name" value="M28_fam"/>
</dbReference>
<evidence type="ECO:0000256" key="16">
    <source>
        <dbReference type="SAM" id="Phobius"/>
    </source>
</evidence>
<comment type="cofactor">
    <cofactor evidence="1">
        <name>Zn(2+)</name>
        <dbReference type="ChEBI" id="CHEBI:29105"/>
    </cofactor>
</comment>
<gene>
    <name evidence="19" type="ORF">M513_03616</name>
    <name evidence="20" type="ORF">M514_03616</name>
</gene>
<dbReference type="Gene3D" id="3.40.630.10">
    <property type="entry name" value="Zn peptidases"/>
    <property type="match status" value="1"/>
</dbReference>
<evidence type="ECO:0000256" key="10">
    <source>
        <dbReference type="ARBA" id="ARBA00022989"/>
    </source>
</evidence>
<feature type="transmembrane region" description="Helical" evidence="16">
    <location>
        <begin position="513"/>
        <end position="532"/>
    </location>
</feature>
<dbReference type="GO" id="GO:0005789">
    <property type="term" value="C:endoplasmic reticulum membrane"/>
    <property type="evidence" value="ECO:0007669"/>
    <property type="project" value="UniProtKB-SubCell"/>
</dbReference>
<dbReference type="AlphaFoldDB" id="A0A085N0J6"/>
<feature type="domain" description="Endoplasmic reticulum metallopeptidase 1-like C-terminal" evidence="18">
    <location>
        <begin position="698"/>
        <end position="877"/>
    </location>
</feature>
<dbReference type="GO" id="GO:0046872">
    <property type="term" value="F:metal ion binding"/>
    <property type="evidence" value="ECO:0007669"/>
    <property type="project" value="UniProtKB-KW"/>
</dbReference>
<keyword evidence="9" id="KW-0862">Zinc</keyword>
<dbReference type="Proteomes" id="UP000030758">
    <property type="component" value="Unassembled WGS sequence"/>
</dbReference>